<name>A0A7T2RSJ3_ACIJO</name>
<evidence type="ECO:0000313" key="3">
    <source>
        <dbReference type="EMBL" id="QPS02698.1"/>
    </source>
</evidence>
<evidence type="ECO:0000313" key="5">
    <source>
        <dbReference type="Proteomes" id="UP000595107"/>
    </source>
</evidence>
<dbReference type="EMBL" id="CP065666">
    <property type="protein sequence ID" value="QPS02539.1"/>
    <property type="molecule type" value="Genomic_DNA"/>
</dbReference>
<dbReference type="PROSITE" id="PS50994">
    <property type="entry name" value="INTEGRASE"/>
    <property type="match status" value="1"/>
</dbReference>
<dbReference type="NCBIfam" id="NF033516">
    <property type="entry name" value="transpos_IS3"/>
    <property type="match status" value="1"/>
</dbReference>
<dbReference type="InterPro" id="IPR036388">
    <property type="entry name" value="WH-like_DNA-bd_sf"/>
</dbReference>
<accession>A0A7T2RSJ3</accession>
<dbReference type="SUPFAM" id="SSF46689">
    <property type="entry name" value="Homeodomain-like"/>
    <property type="match status" value="1"/>
</dbReference>
<evidence type="ECO:0000313" key="4">
    <source>
        <dbReference type="EMBL" id="QPS02758.1"/>
    </source>
</evidence>
<dbReference type="PANTHER" id="PTHR46889">
    <property type="entry name" value="TRANSPOSASE INSF FOR INSERTION SEQUENCE IS3B-RELATED"/>
    <property type="match status" value="1"/>
</dbReference>
<dbReference type="GO" id="GO:0003676">
    <property type="term" value="F:nucleic acid binding"/>
    <property type="evidence" value="ECO:0007669"/>
    <property type="project" value="InterPro"/>
</dbReference>
<evidence type="ECO:0000313" key="2">
    <source>
        <dbReference type="EMBL" id="QPS02539.1"/>
    </source>
</evidence>
<dbReference type="InterPro" id="IPR001584">
    <property type="entry name" value="Integrase_cat-core"/>
</dbReference>
<dbReference type="Pfam" id="PF00665">
    <property type="entry name" value="rve"/>
    <property type="match status" value="1"/>
</dbReference>
<proteinExistence type="predicted"/>
<dbReference type="PANTHER" id="PTHR46889:SF5">
    <property type="entry name" value="INTEGRASE PROTEIN"/>
    <property type="match status" value="1"/>
</dbReference>
<feature type="domain" description="Integrase catalytic" evidence="1">
    <location>
        <begin position="229"/>
        <end position="407"/>
    </location>
</feature>
<dbReference type="SUPFAM" id="SSF53098">
    <property type="entry name" value="Ribonuclease H-like"/>
    <property type="match status" value="1"/>
</dbReference>
<dbReference type="InterPro" id="IPR009057">
    <property type="entry name" value="Homeodomain-like_sf"/>
</dbReference>
<dbReference type="Pfam" id="PF13683">
    <property type="entry name" value="rve_3"/>
    <property type="match status" value="1"/>
</dbReference>
<dbReference type="InterPro" id="IPR050900">
    <property type="entry name" value="Transposase_IS3/IS150/IS904"/>
</dbReference>
<dbReference type="EMBL" id="CP065666">
    <property type="protein sequence ID" value="QPS02698.1"/>
    <property type="molecule type" value="Genomic_DNA"/>
</dbReference>
<dbReference type="InterPro" id="IPR036397">
    <property type="entry name" value="RNaseH_sf"/>
</dbReference>
<dbReference type="Gene3D" id="1.10.10.10">
    <property type="entry name" value="Winged helix-like DNA-binding domain superfamily/Winged helix DNA-binding domain"/>
    <property type="match status" value="1"/>
</dbReference>
<gene>
    <name evidence="2" type="ORF">I6G67_09730</name>
    <name evidence="3" type="ORF">I6G67_10590</name>
    <name evidence="4" type="ORF">I6G67_10900</name>
</gene>
<organism evidence="2 5">
    <name type="scientific">Acinetobacter johnsonii</name>
    <dbReference type="NCBI Taxonomy" id="40214"/>
    <lineage>
        <taxon>Bacteria</taxon>
        <taxon>Pseudomonadati</taxon>
        <taxon>Pseudomonadota</taxon>
        <taxon>Gammaproteobacteria</taxon>
        <taxon>Moraxellales</taxon>
        <taxon>Moraxellaceae</taxon>
        <taxon>Acinetobacter</taxon>
    </lineage>
</organism>
<protein>
    <submittedName>
        <fullName evidence="2">IS3 family transposase</fullName>
    </submittedName>
</protein>
<dbReference type="Gene3D" id="3.30.420.10">
    <property type="entry name" value="Ribonuclease H-like superfamily/Ribonuclease H"/>
    <property type="match status" value="1"/>
</dbReference>
<dbReference type="AlphaFoldDB" id="A0A7T2RSJ3"/>
<dbReference type="Proteomes" id="UP000595107">
    <property type="component" value="Chromosome"/>
</dbReference>
<reference evidence="2 5" key="1">
    <citation type="submission" date="2020-12" db="EMBL/GenBank/DDBJ databases">
        <title>FDA dAtabase for Regulatory Grade micrObial Sequences (FDA-ARGOS): Supporting development and validation of Infectious Disease Dx tests.</title>
        <authorList>
            <person name="Sproer C."/>
            <person name="Gronow S."/>
            <person name="Severitt S."/>
            <person name="Schroder I."/>
            <person name="Tallon L."/>
            <person name="Sadzewicz L."/>
            <person name="Zhao X."/>
            <person name="Boylan J."/>
            <person name="Ott S."/>
            <person name="Bowen H."/>
            <person name="Vavikolanu K."/>
            <person name="Mehta A."/>
            <person name="Aluvathingal J."/>
            <person name="Nadendla S."/>
            <person name="Lowell S."/>
            <person name="Myers T."/>
            <person name="Yan Y."/>
            <person name="Sichtig H."/>
        </authorList>
    </citation>
    <scope>NUCLEOTIDE SEQUENCE [LARGE SCALE GENOMIC DNA]</scope>
    <source>
        <strain evidence="2 5">FDAARGOS_910</strain>
    </source>
</reference>
<dbReference type="InterPro" id="IPR048020">
    <property type="entry name" value="Transpos_IS3"/>
</dbReference>
<evidence type="ECO:0000259" key="1">
    <source>
        <dbReference type="PROSITE" id="PS50994"/>
    </source>
</evidence>
<dbReference type="EMBL" id="CP065666">
    <property type="protein sequence ID" value="QPS02758.1"/>
    <property type="molecule type" value="Genomic_DNA"/>
</dbReference>
<dbReference type="InterPro" id="IPR012337">
    <property type="entry name" value="RNaseH-like_sf"/>
</dbReference>
<dbReference type="GO" id="GO:0015074">
    <property type="term" value="P:DNA integration"/>
    <property type="evidence" value="ECO:0007669"/>
    <property type="project" value="InterPro"/>
</dbReference>
<dbReference type="RefSeq" id="WP_115613872.1">
    <property type="nucleotide sequence ID" value="NZ_BBTB01000104.1"/>
</dbReference>
<sequence>MEHEREQRVKRTQGDYSFAFKMMVVHEVEKGQITYKQAQAKYGIQGRSTVLVWLRKHGQQDWTSNMPPSSKRQLTPQQRIRQLEKQLAAEKLKTEFIQDVIYHIDKECGTDLGKKVYRARFKDWQSQRGLSVSRYCQWLGITRQAYYQAEKRAQMTAQATEQILELVMEYRCLMPSIGTRKLYWLIKGKLLQRGLKCGRDQLFKILKEHNLLIRPKRRYTKTTDSKHWMKKHPNLLKDYSAVQANEVFVSDITYVESAEGVHYLSLVTDAYTRQIKGYKLSNDMRAENVMQALHMAMQHVTDRATRMIHHSDRGSQYCSELYQSALHHYGICPSMTDGYLAKQCFSYQNALAERINGILKQEFLTTRCQTMKELDHLITESIMIYNCYRPHLSLNMNTPNQMYEQTKTELIA</sequence>